<sequence>MTPAARHAAAIGILDRWLAGEAAEKALTNWARTNRYAGSGDRAAIRDIVFQSIRCRRSFAHLSGAETGRGLILGALRAAQTDPATVFTGDRFAPAPLTDAEFATETALPPAPSGNVALDCPDWLRPLLDRALGDQALAVLEALRHRAPVFLRVNSLRATVDQAVAALQAEGIDTRPAPLSPRALEVTGNARRVQTSAAFAAGLVELQDAASQAVVDLLPLTAGARVLDLCAGGGGKSLAMAARMSLQIFAHDIDAGRLSDLPARAGRAGAPLHLLDDAEGPERMAPFDLVLADAPCSGSGSWRRAPEAKWRLTAERLTQLCAIQDSILTRAAALVAPGGVLAYATCSLLEDENSDRIAAFLDRHPDWRCDLSRQFTPLDGADGFFAAILRRVD</sequence>
<comment type="similarity">
    <text evidence="5">Belongs to the class I-like SAM-binding methyltransferase superfamily. RsmB/NOP family.</text>
</comment>
<keyword evidence="1 5" id="KW-0489">Methyltransferase</keyword>
<comment type="caution">
    <text evidence="5">Lacks conserved residue(s) required for the propagation of feature annotation.</text>
</comment>
<organism evidence="7 8">
    <name type="scientific">Szabonella alba</name>
    <dbReference type="NCBI Taxonomy" id="2804194"/>
    <lineage>
        <taxon>Bacteria</taxon>
        <taxon>Pseudomonadati</taxon>
        <taxon>Pseudomonadota</taxon>
        <taxon>Alphaproteobacteria</taxon>
        <taxon>Rhodobacterales</taxon>
        <taxon>Paracoccaceae</taxon>
        <taxon>Szabonella</taxon>
    </lineage>
</organism>
<evidence type="ECO:0000313" key="8">
    <source>
        <dbReference type="Proteomes" id="UP000648908"/>
    </source>
</evidence>
<dbReference type="PANTHER" id="PTHR22807">
    <property type="entry name" value="NOP2 YEAST -RELATED NOL1/NOP2/FMU SUN DOMAIN-CONTAINING"/>
    <property type="match status" value="1"/>
</dbReference>
<feature type="binding site" evidence="5">
    <location>
        <position position="252"/>
    </location>
    <ligand>
        <name>S-adenosyl-L-methionine</name>
        <dbReference type="ChEBI" id="CHEBI:59789"/>
    </ligand>
</feature>
<dbReference type="InterPro" id="IPR049560">
    <property type="entry name" value="MeTrfase_RsmB-F_NOP2_cat"/>
</dbReference>
<protein>
    <submittedName>
        <fullName evidence="7">RsmB/NOP family class I SAM-dependent RNA methyltransferase</fullName>
    </submittedName>
</protein>
<gene>
    <name evidence="7" type="ORF">JL811_10430</name>
</gene>
<evidence type="ECO:0000256" key="1">
    <source>
        <dbReference type="ARBA" id="ARBA00022603"/>
    </source>
</evidence>
<dbReference type="InterPro" id="IPR054728">
    <property type="entry name" value="RsmB-like_ferredoxin"/>
</dbReference>
<evidence type="ECO:0000256" key="2">
    <source>
        <dbReference type="ARBA" id="ARBA00022679"/>
    </source>
</evidence>
<feature type="binding site" evidence="5">
    <location>
        <position position="276"/>
    </location>
    <ligand>
        <name>S-adenosyl-L-methionine</name>
        <dbReference type="ChEBI" id="CHEBI:59789"/>
    </ligand>
</feature>
<evidence type="ECO:0000313" key="7">
    <source>
        <dbReference type="EMBL" id="MBL4917637.1"/>
    </source>
</evidence>
<evidence type="ECO:0000256" key="4">
    <source>
        <dbReference type="ARBA" id="ARBA00022884"/>
    </source>
</evidence>
<dbReference type="GO" id="GO:0003723">
    <property type="term" value="F:RNA binding"/>
    <property type="evidence" value="ECO:0007669"/>
    <property type="project" value="UniProtKB-UniRule"/>
</dbReference>
<accession>A0A8K0VE42</accession>
<dbReference type="InterPro" id="IPR023267">
    <property type="entry name" value="RCMT"/>
</dbReference>
<comment type="caution">
    <text evidence="7">The sequence shown here is derived from an EMBL/GenBank/DDBJ whole genome shotgun (WGS) entry which is preliminary data.</text>
</comment>
<dbReference type="InterPro" id="IPR001678">
    <property type="entry name" value="MeTrfase_RsmB-F_NOP2_dom"/>
</dbReference>
<dbReference type="Gene3D" id="3.40.50.150">
    <property type="entry name" value="Vaccinia Virus protein VP39"/>
    <property type="match status" value="1"/>
</dbReference>
<dbReference type="Pfam" id="PF22458">
    <property type="entry name" value="RsmF-B_ferredox"/>
    <property type="match status" value="1"/>
</dbReference>
<dbReference type="PRINTS" id="PR02008">
    <property type="entry name" value="RCMTFAMILY"/>
</dbReference>
<feature type="domain" description="SAM-dependent MTase RsmB/NOP-type" evidence="6">
    <location>
        <begin position="139"/>
        <end position="393"/>
    </location>
</feature>
<keyword evidence="4 5" id="KW-0694">RNA-binding</keyword>
<dbReference type="Gene3D" id="3.30.70.1170">
    <property type="entry name" value="Sun protein, domain 3"/>
    <property type="match status" value="1"/>
</dbReference>
<evidence type="ECO:0000256" key="3">
    <source>
        <dbReference type="ARBA" id="ARBA00022691"/>
    </source>
</evidence>
<reference evidence="7" key="1">
    <citation type="submission" date="2021-01" db="EMBL/GenBank/DDBJ databases">
        <title>Tabrizicola alba sp. nov. a motile alkaliphilic bacterium isolated from a soda lake.</title>
        <authorList>
            <person name="Szuroczki S."/>
            <person name="Abbaszade G."/>
            <person name="Schumann P."/>
            <person name="Toth E."/>
        </authorList>
    </citation>
    <scope>NUCLEOTIDE SEQUENCE</scope>
    <source>
        <strain evidence="7">DMG-N-6</strain>
    </source>
</reference>
<keyword evidence="2 5" id="KW-0808">Transferase</keyword>
<proteinExistence type="inferred from homology"/>
<dbReference type="CDD" id="cd02440">
    <property type="entry name" value="AdoMet_MTases"/>
    <property type="match status" value="1"/>
</dbReference>
<dbReference type="GO" id="GO:0008173">
    <property type="term" value="F:RNA methyltransferase activity"/>
    <property type="evidence" value="ECO:0007669"/>
    <property type="project" value="InterPro"/>
</dbReference>
<feature type="binding site" evidence="5">
    <location>
        <position position="293"/>
    </location>
    <ligand>
        <name>S-adenosyl-L-methionine</name>
        <dbReference type="ChEBI" id="CHEBI:59789"/>
    </ligand>
</feature>
<dbReference type="AlphaFoldDB" id="A0A8K0VE42"/>
<dbReference type="SUPFAM" id="SSF53335">
    <property type="entry name" value="S-adenosyl-L-methionine-dependent methyltransferases"/>
    <property type="match status" value="1"/>
</dbReference>
<dbReference type="PANTHER" id="PTHR22807:SF53">
    <property type="entry name" value="RIBOSOMAL RNA SMALL SUBUNIT METHYLTRANSFERASE B-RELATED"/>
    <property type="match status" value="1"/>
</dbReference>
<evidence type="ECO:0000259" key="6">
    <source>
        <dbReference type="PROSITE" id="PS51686"/>
    </source>
</evidence>
<dbReference type="EMBL" id="JAESVN010000004">
    <property type="protein sequence ID" value="MBL4917637.1"/>
    <property type="molecule type" value="Genomic_DNA"/>
</dbReference>
<evidence type="ECO:0000256" key="5">
    <source>
        <dbReference type="PROSITE-ProRule" id="PRU01023"/>
    </source>
</evidence>
<dbReference type="Pfam" id="PF01189">
    <property type="entry name" value="Methyltr_RsmB-F"/>
    <property type="match status" value="1"/>
</dbReference>
<dbReference type="InterPro" id="IPR029063">
    <property type="entry name" value="SAM-dependent_MTases_sf"/>
</dbReference>
<dbReference type="PROSITE" id="PS51686">
    <property type="entry name" value="SAM_MT_RSMB_NOP"/>
    <property type="match status" value="1"/>
</dbReference>
<keyword evidence="8" id="KW-1185">Reference proteome</keyword>
<dbReference type="RefSeq" id="WP_202688574.1">
    <property type="nucleotide sequence ID" value="NZ_JAESVN010000004.1"/>
</dbReference>
<feature type="active site" description="Nucleophile" evidence="5">
    <location>
        <position position="346"/>
    </location>
</feature>
<name>A0A8K0VE42_9RHOB</name>
<keyword evidence="3 5" id="KW-0949">S-adenosyl-L-methionine</keyword>
<dbReference type="GO" id="GO:0001510">
    <property type="term" value="P:RNA methylation"/>
    <property type="evidence" value="ECO:0007669"/>
    <property type="project" value="InterPro"/>
</dbReference>
<dbReference type="Proteomes" id="UP000648908">
    <property type="component" value="Unassembled WGS sequence"/>
</dbReference>